<comment type="caution">
    <text evidence="2">The sequence shown here is derived from an EMBL/GenBank/DDBJ whole genome shotgun (WGS) entry which is preliminary data.</text>
</comment>
<sequence length="530" mass="60115">MKRYFFIIIMVSVNINLRAQDSANSNAVDNYFYADLLKGIRTNPNNYLYAPIADYTASSLFYNYASGELKQGAEPEGIHEFGLSSTGIYHNKKGITFFGNLSIQKSYYDNLKWNLSYQLPDEGVMPDPHYFGVSKGAKWSNQEYNLQGGLFIPILTDRLHFLLNIEYGLANKYRTDLDPRPEITYNDLGVTGGANYKISEQHSLKIAGEYGFTHVQNDIKFSNNDQNIPVNYDIYVKWIAGYGSLSNTFQNSTLRRYKRKGLNLGYTYTSTKNLILADLSFLKKEQITYRSKEVEDEDDHSNYFATFKPSSIEFKLTAVHKITPLKSLKVEVLAKNTTGNNFWFSKGGKSYALNKNSALFNLGYIRQNNTQTLFDVGTKISYSNVSQKDALAATQSNLHNVNLAFYGLKSFQLNEHIALAPFAEIGLKYNLSSEFINGNQIYLQNIAENDYAGLALKDYYNDVIYPDVEMLSSDLLDLTVGVNLKLASTNKFNTLLHIKAGNLWALNDLKYFSNTAPNRFQTSMGLTVYY</sequence>
<dbReference type="InterPro" id="IPR049236">
    <property type="entry name" value="DUF6850"/>
</dbReference>
<dbReference type="RefSeq" id="WP_236134500.1">
    <property type="nucleotide sequence ID" value="NZ_JAKGTH010000010.1"/>
</dbReference>
<gene>
    <name evidence="2" type="ORF">L1I30_11815</name>
</gene>
<dbReference type="EMBL" id="JAKGTH010000010">
    <property type="protein sequence ID" value="MCF4102355.1"/>
    <property type="molecule type" value="Genomic_DNA"/>
</dbReference>
<evidence type="ECO:0000313" key="2">
    <source>
        <dbReference type="EMBL" id="MCF4102355.1"/>
    </source>
</evidence>
<dbReference type="Pfam" id="PF21012">
    <property type="entry name" value="DUF6850"/>
    <property type="match status" value="1"/>
</dbReference>
<evidence type="ECO:0000313" key="3">
    <source>
        <dbReference type="Proteomes" id="UP001179363"/>
    </source>
</evidence>
<protein>
    <recommendedName>
        <fullName evidence="1">DUF6850 domain-containing protein</fullName>
    </recommendedName>
</protein>
<organism evidence="2 3">
    <name type="scientific">Gillisia lutea</name>
    <dbReference type="NCBI Taxonomy" id="2909668"/>
    <lineage>
        <taxon>Bacteria</taxon>
        <taxon>Pseudomonadati</taxon>
        <taxon>Bacteroidota</taxon>
        <taxon>Flavobacteriia</taxon>
        <taxon>Flavobacteriales</taxon>
        <taxon>Flavobacteriaceae</taxon>
        <taxon>Gillisia</taxon>
    </lineage>
</organism>
<evidence type="ECO:0000259" key="1">
    <source>
        <dbReference type="Pfam" id="PF21012"/>
    </source>
</evidence>
<keyword evidence="3" id="KW-1185">Reference proteome</keyword>
<reference evidence="2" key="1">
    <citation type="submission" date="2022-01" db="EMBL/GenBank/DDBJ databases">
        <title>Gillisia lutea sp. nov., isolated from marine plastic residues from the Malvarosa beach (Valencia, Spain).</title>
        <authorList>
            <person name="Vidal-Verdu A."/>
            <person name="Molina-Menor E."/>
            <person name="Satari L."/>
            <person name="Pascual J."/>
            <person name="Pereto J."/>
            <person name="Porcar M."/>
        </authorList>
    </citation>
    <scope>NUCLEOTIDE SEQUENCE</scope>
    <source>
        <strain evidence="2">M10.2A</strain>
    </source>
</reference>
<feature type="domain" description="DUF6850" evidence="1">
    <location>
        <begin position="48"/>
        <end position="529"/>
    </location>
</feature>
<proteinExistence type="predicted"/>
<accession>A0ABS9EHL5</accession>
<name>A0ABS9EHL5_9FLAO</name>
<dbReference type="Proteomes" id="UP001179363">
    <property type="component" value="Unassembled WGS sequence"/>
</dbReference>